<proteinExistence type="predicted"/>
<comment type="caution">
    <text evidence="2">The sequence shown here is derived from an EMBL/GenBank/DDBJ whole genome shotgun (WGS) entry which is preliminary data.</text>
</comment>
<organism evidence="2 3">
    <name type="scientific">Datura stramonium</name>
    <name type="common">Jimsonweed</name>
    <name type="synonym">Common thornapple</name>
    <dbReference type="NCBI Taxonomy" id="4076"/>
    <lineage>
        <taxon>Eukaryota</taxon>
        <taxon>Viridiplantae</taxon>
        <taxon>Streptophyta</taxon>
        <taxon>Embryophyta</taxon>
        <taxon>Tracheophyta</taxon>
        <taxon>Spermatophyta</taxon>
        <taxon>Magnoliopsida</taxon>
        <taxon>eudicotyledons</taxon>
        <taxon>Gunneridae</taxon>
        <taxon>Pentapetalae</taxon>
        <taxon>asterids</taxon>
        <taxon>lamiids</taxon>
        <taxon>Solanales</taxon>
        <taxon>Solanaceae</taxon>
        <taxon>Solanoideae</taxon>
        <taxon>Datureae</taxon>
        <taxon>Datura</taxon>
    </lineage>
</organism>
<dbReference type="Proteomes" id="UP000823775">
    <property type="component" value="Unassembled WGS sequence"/>
</dbReference>
<evidence type="ECO:0000256" key="1">
    <source>
        <dbReference type="SAM" id="MobiDB-lite"/>
    </source>
</evidence>
<feature type="region of interest" description="Disordered" evidence="1">
    <location>
        <begin position="1"/>
        <end position="55"/>
    </location>
</feature>
<reference evidence="2 3" key="1">
    <citation type="journal article" date="2021" name="BMC Genomics">
        <title>Datura genome reveals duplications of psychoactive alkaloid biosynthetic genes and high mutation rate following tissue culture.</title>
        <authorList>
            <person name="Rajewski A."/>
            <person name="Carter-House D."/>
            <person name="Stajich J."/>
            <person name="Litt A."/>
        </authorList>
    </citation>
    <scope>NUCLEOTIDE SEQUENCE [LARGE SCALE GENOMIC DNA]</scope>
    <source>
        <strain evidence="2">AR-01</strain>
    </source>
</reference>
<name>A0ABS8V4R3_DATST</name>
<accession>A0ABS8V4R3</accession>
<evidence type="ECO:0000313" key="3">
    <source>
        <dbReference type="Proteomes" id="UP000823775"/>
    </source>
</evidence>
<evidence type="ECO:0000313" key="2">
    <source>
        <dbReference type="EMBL" id="MCD9642146.1"/>
    </source>
</evidence>
<keyword evidence="3" id="KW-1185">Reference proteome</keyword>
<sequence length="114" mass="13034">MEGFKRGEGSKDKTLALKATEREGSDFNEDKMALLEETSRNSSRKPWEKSCDESYSKTADETSLMDFKVSDSNIDEEDEVSVLDLKNKLDLFSKKKLNSLMISLTDNFHDIIEK</sequence>
<protein>
    <submittedName>
        <fullName evidence="2">Uncharacterized protein</fullName>
    </submittedName>
</protein>
<gene>
    <name evidence="2" type="ORF">HAX54_028814</name>
</gene>
<dbReference type="EMBL" id="JACEIK010003546">
    <property type="protein sequence ID" value="MCD9642146.1"/>
    <property type="molecule type" value="Genomic_DNA"/>
</dbReference>